<sequence length="158" mass="18348">MFTPHSLMIQQIFGDSNALYQIPRYQRPYRWIDDQVEKLWDDLYEAFQEGTENYFLGSIILAADNIKSAYYDVVDGQQRLTTLTILLCVIRDLFPNLNQNNSDLNPKTITHSTILNSILFNGLHNRLITHPQHQMDFDTLIVKGDTLNLFKPSKEVTV</sequence>
<evidence type="ECO:0000259" key="1">
    <source>
        <dbReference type="Pfam" id="PF03235"/>
    </source>
</evidence>
<dbReference type="EMBL" id="VSSQ01051647">
    <property type="protein sequence ID" value="MPN05739.1"/>
    <property type="molecule type" value="Genomic_DNA"/>
</dbReference>
<dbReference type="Pfam" id="PF03235">
    <property type="entry name" value="GmrSD_N"/>
    <property type="match status" value="1"/>
</dbReference>
<proteinExistence type="predicted"/>
<gene>
    <name evidence="2" type="ORF">SDC9_152992</name>
</gene>
<dbReference type="InterPro" id="IPR004919">
    <property type="entry name" value="GmrSD_N"/>
</dbReference>
<protein>
    <recommendedName>
        <fullName evidence="1">GmrSD restriction endonucleases N-terminal domain-containing protein</fullName>
    </recommendedName>
</protein>
<organism evidence="2">
    <name type="scientific">bioreactor metagenome</name>
    <dbReference type="NCBI Taxonomy" id="1076179"/>
    <lineage>
        <taxon>unclassified sequences</taxon>
        <taxon>metagenomes</taxon>
        <taxon>ecological metagenomes</taxon>
    </lineage>
</organism>
<dbReference type="PANTHER" id="PTHR35149">
    <property type="entry name" value="SLL5132 PROTEIN"/>
    <property type="match status" value="1"/>
</dbReference>
<name>A0A645EX24_9ZZZZ</name>
<evidence type="ECO:0000313" key="2">
    <source>
        <dbReference type="EMBL" id="MPN05739.1"/>
    </source>
</evidence>
<feature type="domain" description="GmrSD restriction endonucleases N-terminal" evidence="1">
    <location>
        <begin position="9"/>
        <end position="105"/>
    </location>
</feature>
<comment type="caution">
    <text evidence="2">The sequence shown here is derived from an EMBL/GenBank/DDBJ whole genome shotgun (WGS) entry which is preliminary data.</text>
</comment>
<accession>A0A645EX24</accession>
<reference evidence="2" key="1">
    <citation type="submission" date="2019-08" db="EMBL/GenBank/DDBJ databases">
        <authorList>
            <person name="Kucharzyk K."/>
            <person name="Murdoch R.W."/>
            <person name="Higgins S."/>
            <person name="Loffler F."/>
        </authorList>
    </citation>
    <scope>NUCLEOTIDE SEQUENCE</scope>
</reference>
<dbReference type="PANTHER" id="PTHR35149:SF2">
    <property type="entry name" value="DUF262 DOMAIN-CONTAINING PROTEIN"/>
    <property type="match status" value="1"/>
</dbReference>
<dbReference type="AlphaFoldDB" id="A0A645EX24"/>